<protein>
    <recommendedName>
        <fullName evidence="3">Tc1-like transposase DDE domain-containing protein</fullName>
    </recommendedName>
</protein>
<sequence>ILPALSLDSIIAVDIVEGSFNTRRFARFIDGLLDQMSSFPLPNSIIMMDNCRIHKCTETLDMI</sequence>
<reference evidence="1" key="1">
    <citation type="submission" date="2023-03" db="EMBL/GenBank/DDBJ databases">
        <title>Massive genome expansion in bonnet fungi (Mycena s.s.) driven by repeated elements and novel gene families across ecological guilds.</title>
        <authorList>
            <consortium name="Lawrence Berkeley National Laboratory"/>
            <person name="Harder C.B."/>
            <person name="Miyauchi S."/>
            <person name="Viragh M."/>
            <person name="Kuo A."/>
            <person name="Thoen E."/>
            <person name="Andreopoulos B."/>
            <person name="Lu D."/>
            <person name="Skrede I."/>
            <person name="Drula E."/>
            <person name="Henrissat B."/>
            <person name="Morin E."/>
            <person name="Kohler A."/>
            <person name="Barry K."/>
            <person name="LaButti K."/>
            <person name="Morin E."/>
            <person name="Salamov A."/>
            <person name="Lipzen A."/>
            <person name="Mereny Z."/>
            <person name="Hegedus B."/>
            <person name="Baldrian P."/>
            <person name="Stursova M."/>
            <person name="Weitz H."/>
            <person name="Taylor A."/>
            <person name="Grigoriev I.V."/>
            <person name="Nagy L.G."/>
            <person name="Martin F."/>
            <person name="Kauserud H."/>
        </authorList>
    </citation>
    <scope>NUCLEOTIDE SEQUENCE</scope>
    <source>
        <strain evidence="1">CBHHK002</strain>
    </source>
</reference>
<dbReference type="EMBL" id="JARIHO010000012">
    <property type="protein sequence ID" value="KAJ7352384.1"/>
    <property type="molecule type" value="Genomic_DNA"/>
</dbReference>
<comment type="caution">
    <text evidence="1">The sequence shown here is derived from an EMBL/GenBank/DDBJ whole genome shotgun (WGS) entry which is preliminary data.</text>
</comment>
<name>A0AAD7A8Z1_9AGAR</name>
<gene>
    <name evidence="1" type="ORF">DFH08DRAFT_652033</name>
</gene>
<proteinExistence type="predicted"/>
<evidence type="ECO:0008006" key="3">
    <source>
        <dbReference type="Google" id="ProtNLM"/>
    </source>
</evidence>
<feature type="non-terminal residue" evidence="1">
    <location>
        <position position="1"/>
    </location>
</feature>
<dbReference type="Proteomes" id="UP001218218">
    <property type="component" value="Unassembled WGS sequence"/>
</dbReference>
<organism evidence="1 2">
    <name type="scientific">Mycena albidolilacea</name>
    <dbReference type="NCBI Taxonomy" id="1033008"/>
    <lineage>
        <taxon>Eukaryota</taxon>
        <taxon>Fungi</taxon>
        <taxon>Dikarya</taxon>
        <taxon>Basidiomycota</taxon>
        <taxon>Agaricomycotina</taxon>
        <taxon>Agaricomycetes</taxon>
        <taxon>Agaricomycetidae</taxon>
        <taxon>Agaricales</taxon>
        <taxon>Marasmiineae</taxon>
        <taxon>Mycenaceae</taxon>
        <taxon>Mycena</taxon>
    </lineage>
</organism>
<evidence type="ECO:0000313" key="2">
    <source>
        <dbReference type="Proteomes" id="UP001218218"/>
    </source>
</evidence>
<dbReference type="AlphaFoldDB" id="A0AAD7A8Z1"/>
<feature type="non-terminal residue" evidence="1">
    <location>
        <position position="63"/>
    </location>
</feature>
<evidence type="ECO:0000313" key="1">
    <source>
        <dbReference type="EMBL" id="KAJ7352384.1"/>
    </source>
</evidence>
<keyword evidence="2" id="KW-1185">Reference proteome</keyword>
<accession>A0AAD7A8Z1</accession>